<organism evidence="1">
    <name type="scientific">Marseillevirus LCMAC101</name>
    <dbReference type="NCBI Taxonomy" id="2506602"/>
    <lineage>
        <taxon>Viruses</taxon>
        <taxon>Varidnaviria</taxon>
        <taxon>Bamfordvirae</taxon>
        <taxon>Nucleocytoviricota</taxon>
        <taxon>Megaviricetes</taxon>
        <taxon>Pimascovirales</taxon>
        <taxon>Pimascovirales incertae sedis</taxon>
        <taxon>Marseilleviridae</taxon>
    </lineage>
</organism>
<dbReference type="EMBL" id="MK500328">
    <property type="protein sequence ID" value="QBK85848.1"/>
    <property type="molecule type" value="Genomic_DNA"/>
</dbReference>
<reference evidence="1" key="1">
    <citation type="journal article" date="2019" name="MBio">
        <title>Virus Genomes from Deep Sea Sediments Expand the Ocean Megavirome and Support Independent Origins of Viral Gigantism.</title>
        <authorList>
            <person name="Backstrom D."/>
            <person name="Yutin N."/>
            <person name="Jorgensen S.L."/>
            <person name="Dharamshi J."/>
            <person name="Homa F."/>
            <person name="Zaremba-Niedwiedzka K."/>
            <person name="Spang A."/>
            <person name="Wolf Y.I."/>
            <person name="Koonin E.V."/>
            <person name="Ettema T.J."/>
        </authorList>
    </citation>
    <scope>NUCLEOTIDE SEQUENCE</scope>
</reference>
<name>A0A481YRN0_9VIRU</name>
<gene>
    <name evidence="1" type="ORF">LCMAC101_04430</name>
</gene>
<sequence length="92" mass="10979">MLTKLKIFHEKFGTDLPPIDADAETVKTYYIKALVSIENDRSKNYDILQENLKRLVDDIEDDDEPEQTRCCTYFWTCFYNLYIRMCLPLVED</sequence>
<proteinExistence type="predicted"/>
<accession>A0A481YRN0</accession>
<evidence type="ECO:0000313" key="1">
    <source>
        <dbReference type="EMBL" id="QBK85848.1"/>
    </source>
</evidence>
<protein>
    <submittedName>
        <fullName evidence="1">Uncharacterized protein</fullName>
    </submittedName>
</protein>